<dbReference type="STRING" id="224129.A0A1W4W4K9"/>
<dbReference type="RefSeq" id="XP_025831836.1">
    <property type="nucleotide sequence ID" value="XM_025976051.1"/>
</dbReference>
<protein>
    <submittedName>
        <fullName evidence="3">ADP-ribose pyrophosphatase, mitochondrial isoform X1</fullName>
    </submittedName>
    <submittedName>
        <fullName evidence="4">ADP-ribose pyrophosphatase, mitochondrial-like isoform X1</fullName>
    </submittedName>
</protein>
<feature type="domain" description="Nudix hydrolase" evidence="1">
    <location>
        <begin position="125"/>
        <end position="280"/>
    </location>
</feature>
<organism evidence="2 3">
    <name type="scientific">Agrilus planipennis</name>
    <name type="common">Emerald ash borer</name>
    <name type="synonym">Agrilus marcopoli</name>
    <dbReference type="NCBI Taxonomy" id="224129"/>
    <lineage>
        <taxon>Eukaryota</taxon>
        <taxon>Metazoa</taxon>
        <taxon>Ecdysozoa</taxon>
        <taxon>Arthropoda</taxon>
        <taxon>Hexapoda</taxon>
        <taxon>Insecta</taxon>
        <taxon>Pterygota</taxon>
        <taxon>Neoptera</taxon>
        <taxon>Endopterygota</taxon>
        <taxon>Coleoptera</taxon>
        <taxon>Polyphaga</taxon>
        <taxon>Elateriformia</taxon>
        <taxon>Buprestoidea</taxon>
        <taxon>Buprestidae</taxon>
        <taxon>Agrilinae</taxon>
        <taxon>Agrilus</taxon>
    </lineage>
</organism>
<dbReference type="CDD" id="cd03670">
    <property type="entry name" value="NUDIX_ADPRase_Nudt9"/>
    <property type="match status" value="1"/>
</dbReference>
<dbReference type="InterPro" id="IPR015797">
    <property type="entry name" value="NUDIX_hydrolase-like_dom_sf"/>
</dbReference>
<dbReference type="Proteomes" id="UP000192223">
    <property type="component" value="Unplaced"/>
</dbReference>
<dbReference type="PROSITE" id="PS51462">
    <property type="entry name" value="NUDIX"/>
    <property type="match status" value="1"/>
</dbReference>
<proteinExistence type="predicted"/>
<dbReference type="InterPro" id="IPR039989">
    <property type="entry name" value="NUDT9"/>
</dbReference>
<dbReference type="PANTHER" id="PTHR13030:SF8">
    <property type="entry name" value="ADP-RIBOSE PYROPHOSPHATASE, MITOCHONDRIAL"/>
    <property type="match status" value="1"/>
</dbReference>
<dbReference type="GeneID" id="108732654"/>
<reference evidence="3 4" key="1">
    <citation type="submission" date="2025-04" db="UniProtKB">
        <authorList>
            <consortium name="RefSeq"/>
        </authorList>
    </citation>
    <scope>IDENTIFICATION</scope>
    <source>
        <tissue evidence="3 4">Entire body</tissue>
    </source>
</reference>
<evidence type="ECO:0000313" key="2">
    <source>
        <dbReference type="Proteomes" id="UP000192223"/>
    </source>
</evidence>
<evidence type="ECO:0000313" key="4">
    <source>
        <dbReference type="RefSeq" id="XP_025831836.1"/>
    </source>
</evidence>
<dbReference type="Pfam" id="PF00293">
    <property type="entry name" value="NUDIX"/>
    <property type="match status" value="1"/>
</dbReference>
<dbReference type="KEGG" id="apln:112903877"/>
<accession>A0A1W4W4K9</accession>
<evidence type="ECO:0000259" key="1">
    <source>
        <dbReference type="PROSITE" id="PS51462"/>
    </source>
</evidence>
<gene>
    <name evidence="3" type="primary">LOC108732654</name>
    <name evidence="4" type="synonym">LOC112903877</name>
</gene>
<dbReference type="AlphaFoldDB" id="A0A1W4W4K9"/>
<dbReference type="Gene3D" id="3.90.79.10">
    <property type="entry name" value="Nucleoside Triphosphate Pyrophosphohydrolase"/>
    <property type="match status" value="1"/>
</dbReference>
<dbReference type="OrthoDB" id="9972248at2759"/>
<dbReference type="RefSeq" id="XP_018319069.1">
    <property type="nucleotide sequence ID" value="XM_018463567.2"/>
</dbReference>
<keyword evidence="2" id="KW-1185">Reference proteome</keyword>
<dbReference type="PANTHER" id="PTHR13030">
    <property type="entry name" value="NUDIX HYDROLASE"/>
    <property type="match status" value="1"/>
</dbReference>
<evidence type="ECO:0000313" key="3">
    <source>
        <dbReference type="RefSeq" id="XP_018319069.1"/>
    </source>
</evidence>
<dbReference type="InterPro" id="IPR000086">
    <property type="entry name" value="NUDIX_hydrolase_dom"/>
</dbReference>
<dbReference type="GO" id="GO:0047631">
    <property type="term" value="F:ADP-ribose diphosphatase activity"/>
    <property type="evidence" value="ECO:0007669"/>
    <property type="project" value="InterPro"/>
</dbReference>
<dbReference type="KEGG" id="apln:108732654"/>
<dbReference type="FunFam" id="3.90.79.10:FF:000021">
    <property type="entry name" value="ADP-ribose pyrophosphatase, mitochondrial isoform X1"/>
    <property type="match status" value="1"/>
</dbReference>
<dbReference type="SUPFAM" id="SSF55811">
    <property type="entry name" value="Nudix"/>
    <property type="match status" value="1"/>
</dbReference>
<dbReference type="Pfam" id="PF25969">
    <property type="entry name" value="NUDT9_N"/>
    <property type="match status" value="1"/>
</dbReference>
<sequence>MCNSILAKMVHMKCRSKVYPFSNINRIVFPDSLVDWSQPFPDYSPEEYNSPGLKGKPYADPDLDDPNFHPKWNSLDGNINRKSHIGDYAVLNGRPLNPEGRTGIKGRGVLGRWGPNHAADPIVTRWKMDNGTKILHTVTKLAILQFCAIQRHDTHEWAVPGGMVDPGEQVSITLKREFMEEAMNSLQSSPGQLEKNKQMVEKFFNTGEIVYKGYVDDPRNTDNAWIETVAANFHDEDGTSVGQFELNAGDDAKNVKWMDIDKNLNLYASHSQLIQYVVKLRGAHW</sequence>
<name>A0A1W4W4K9_AGRPL</name>